<evidence type="ECO:0000256" key="1">
    <source>
        <dbReference type="SAM" id="Phobius"/>
    </source>
</evidence>
<name>A0A413S2N5_9FIRM</name>
<dbReference type="Proteomes" id="UP000284779">
    <property type="component" value="Unassembled WGS sequence"/>
</dbReference>
<gene>
    <name evidence="5" type="ORF">DW652_05820</name>
    <name evidence="4" type="ORF">DW918_01580</name>
    <name evidence="3" type="ORF">DW929_04960</name>
    <name evidence="2" type="ORF">DW944_01005</name>
</gene>
<evidence type="ECO:0000313" key="9">
    <source>
        <dbReference type="Proteomes" id="UP000286186"/>
    </source>
</evidence>
<dbReference type="EMBL" id="QSFV01000003">
    <property type="protein sequence ID" value="RHA81654.1"/>
    <property type="molecule type" value="Genomic_DNA"/>
</dbReference>
<evidence type="ECO:0000313" key="4">
    <source>
        <dbReference type="EMBL" id="RHA81654.1"/>
    </source>
</evidence>
<dbReference type="AlphaFoldDB" id="A0A413S2N5"/>
<dbReference type="Proteomes" id="UP000286186">
    <property type="component" value="Unassembled WGS sequence"/>
</dbReference>
<reference evidence="6 7" key="1">
    <citation type="submission" date="2018-08" db="EMBL/GenBank/DDBJ databases">
        <title>A genome reference for cultivated species of the human gut microbiota.</title>
        <authorList>
            <person name="Zou Y."/>
            <person name="Xue W."/>
            <person name="Luo G."/>
        </authorList>
    </citation>
    <scope>NUCLEOTIDE SEQUENCE [LARGE SCALE GENOMIC DNA]</scope>
    <source>
        <strain evidence="5 9">AM23-22</strain>
        <strain evidence="4 8">AM42-30</strain>
        <strain evidence="3 6">AM43-2</strain>
        <strain evidence="2 7">AM44-11BH</strain>
    </source>
</reference>
<keyword evidence="7" id="KW-1185">Reference proteome</keyword>
<dbReference type="Proteomes" id="UP000284598">
    <property type="component" value="Unassembled WGS sequence"/>
</dbReference>
<proteinExistence type="predicted"/>
<dbReference type="EMBL" id="QRHR01000004">
    <property type="protein sequence ID" value="RHF89296.1"/>
    <property type="molecule type" value="Genomic_DNA"/>
</dbReference>
<organism evidence="3 6">
    <name type="scientific">Eubacterium ventriosum</name>
    <dbReference type="NCBI Taxonomy" id="39496"/>
    <lineage>
        <taxon>Bacteria</taxon>
        <taxon>Bacillati</taxon>
        <taxon>Bacillota</taxon>
        <taxon>Clostridia</taxon>
        <taxon>Eubacteriales</taxon>
        <taxon>Eubacteriaceae</taxon>
        <taxon>Eubacterium</taxon>
    </lineage>
</organism>
<keyword evidence="1" id="KW-0472">Membrane</keyword>
<sequence>MKPSTVIIGIILFAIVTMIIYGWGIVKQKNQTKDLMNLLFSKGQDKIKKYLKQNEYITISQVEQICDGLEAKQPFSQNRAVVKNKQDYAKKLIEYMLKTNQIEKEGSRYKWHKK</sequence>
<keyword evidence="1" id="KW-0812">Transmembrane</keyword>
<feature type="transmembrane region" description="Helical" evidence="1">
    <location>
        <begin position="6"/>
        <end position="26"/>
    </location>
</feature>
<evidence type="ECO:0000313" key="5">
    <source>
        <dbReference type="EMBL" id="RHF89296.1"/>
    </source>
</evidence>
<protein>
    <submittedName>
        <fullName evidence="3">Uncharacterized protein</fullName>
    </submittedName>
</protein>
<dbReference type="EMBL" id="QSFO01000004">
    <property type="protein sequence ID" value="RHA55680.1"/>
    <property type="molecule type" value="Genomic_DNA"/>
</dbReference>
<evidence type="ECO:0000313" key="2">
    <source>
        <dbReference type="EMBL" id="RHA20778.1"/>
    </source>
</evidence>
<comment type="caution">
    <text evidence="3">The sequence shown here is derived from an EMBL/GenBank/DDBJ whole genome shotgun (WGS) entry which is preliminary data.</text>
</comment>
<accession>A0A413S2N5</accession>
<dbReference type="Proteomes" id="UP000285740">
    <property type="component" value="Unassembled WGS sequence"/>
</dbReference>
<evidence type="ECO:0000313" key="8">
    <source>
        <dbReference type="Proteomes" id="UP000285740"/>
    </source>
</evidence>
<evidence type="ECO:0000313" key="7">
    <source>
        <dbReference type="Proteomes" id="UP000284779"/>
    </source>
</evidence>
<evidence type="ECO:0000313" key="3">
    <source>
        <dbReference type="EMBL" id="RHA55680.1"/>
    </source>
</evidence>
<keyword evidence="1" id="KW-1133">Transmembrane helix</keyword>
<dbReference type="EMBL" id="QSFD01000001">
    <property type="protein sequence ID" value="RHA20778.1"/>
    <property type="molecule type" value="Genomic_DNA"/>
</dbReference>
<dbReference type="RefSeq" id="WP_005358930.1">
    <property type="nucleotide sequence ID" value="NZ_CATWJF010000004.1"/>
</dbReference>
<evidence type="ECO:0000313" key="6">
    <source>
        <dbReference type="Proteomes" id="UP000284598"/>
    </source>
</evidence>